<name>A0A5C4LW37_9PSEU</name>
<dbReference type="AlphaFoldDB" id="A0A5C4LW37"/>
<evidence type="ECO:0000313" key="2">
    <source>
        <dbReference type="EMBL" id="TNC23603.1"/>
    </source>
</evidence>
<keyword evidence="3" id="KW-1185">Reference proteome</keyword>
<accession>A0A5C4LW37</accession>
<dbReference type="OrthoDB" id="3825664at2"/>
<evidence type="ECO:0000313" key="3">
    <source>
        <dbReference type="Proteomes" id="UP000305546"/>
    </source>
</evidence>
<evidence type="ECO:0000259" key="1">
    <source>
        <dbReference type="Pfam" id="PF16321"/>
    </source>
</evidence>
<dbReference type="Proteomes" id="UP000305546">
    <property type="component" value="Unassembled WGS sequence"/>
</dbReference>
<dbReference type="InterPro" id="IPR050574">
    <property type="entry name" value="HPF/YfiA_ribosome-assoc"/>
</dbReference>
<dbReference type="Gene3D" id="3.30.505.50">
    <property type="entry name" value="Sigma 54 modulation/S30EA ribosomal protein, C-terminal domain"/>
    <property type="match status" value="2"/>
</dbReference>
<dbReference type="GO" id="GO:0043024">
    <property type="term" value="F:ribosomal small subunit binding"/>
    <property type="evidence" value="ECO:0007669"/>
    <property type="project" value="TreeGrafter"/>
</dbReference>
<feature type="domain" description="Sigma 54 modulation/S30EA ribosomal protein C-terminal" evidence="1">
    <location>
        <begin position="213"/>
        <end position="257"/>
    </location>
</feature>
<dbReference type="InterPro" id="IPR032528">
    <property type="entry name" value="Ribosom_S30AE_C"/>
</dbReference>
<proteinExistence type="predicted"/>
<reference evidence="2 3" key="1">
    <citation type="submission" date="2019-06" db="EMBL/GenBank/DDBJ databases">
        <title>Amycolatopsis alkalitolerans sp. nov., isolated from Gastrodia elata Blume.</title>
        <authorList>
            <person name="Narsing Rao M.P."/>
            <person name="Li W.J."/>
        </authorList>
    </citation>
    <scope>NUCLEOTIDE SEQUENCE [LARGE SCALE GENOMIC DNA]</scope>
    <source>
        <strain evidence="2 3">SYSUP0005</strain>
    </source>
</reference>
<dbReference type="PANTHER" id="PTHR33231">
    <property type="entry name" value="30S RIBOSOMAL PROTEIN"/>
    <property type="match status" value="1"/>
</dbReference>
<gene>
    <name evidence="2" type="ORF">FG385_21510</name>
</gene>
<sequence length="268" mass="29502">MDQDFRNSASPRSGGPEIAVQATGEVLDGAREYVQRQLAAFARRVSGDVDAMRVRLTTFRQTSAARPALAQANLVVDGRPVRAQAAAPFFREAATLLRARLGGHLARLARPAEPRSWPDARHAHNRPPAVALPAARRKIVRRKQYPLARSHPDEAALAMDVMDYDFHLFVDADTGQDSLVYRVGPTGYRLARLRGLRPPTAPASIPWTINVHGVPRLSPDEAAERVETTELPYRFFEHSATGRGSVLYRRYDGHYGLLTAAGPAPETT</sequence>
<dbReference type="Pfam" id="PF16321">
    <property type="entry name" value="Ribosom_S30AE_C"/>
    <property type="match status" value="2"/>
</dbReference>
<dbReference type="InterPro" id="IPR038416">
    <property type="entry name" value="Ribosom_S30AE_C_sf"/>
</dbReference>
<dbReference type="GO" id="GO:0045900">
    <property type="term" value="P:negative regulation of translational elongation"/>
    <property type="evidence" value="ECO:0007669"/>
    <property type="project" value="TreeGrafter"/>
</dbReference>
<organism evidence="2 3">
    <name type="scientific">Amycolatopsis alkalitolerans</name>
    <dbReference type="NCBI Taxonomy" id="2547244"/>
    <lineage>
        <taxon>Bacteria</taxon>
        <taxon>Bacillati</taxon>
        <taxon>Actinomycetota</taxon>
        <taxon>Actinomycetes</taxon>
        <taxon>Pseudonocardiales</taxon>
        <taxon>Pseudonocardiaceae</taxon>
        <taxon>Amycolatopsis</taxon>
    </lineage>
</organism>
<feature type="domain" description="Sigma 54 modulation/S30EA ribosomal protein C-terminal" evidence="1">
    <location>
        <begin position="136"/>
        <end position="190"/>
    </location>
</feature>
<protein>
    <recommendedName>
        <fullName evidence="1">Sigma 54 modulation/S30EA ribosomal protein C-terminal domain-containing protein</fullName>
    </recommendedName>
</protein>
<dbReference type="EMBL" id="VDFW01000019">
    <property type="protein sequence ID" value="TNC23603.1"/>
    <property type="molecule type" value="Genomic_DNA"/>
</dbReference>
<comment type="caution">
    <text evidence="2">The sequence shown here is derived from an EMBL/GenBank/DDBJ whole genome shotgun (WGS) entry which is preliminary data.</text>
</comment>
<dbReference type="PANTHER" id="PTHR33231:SF1">
    <property type="entry name" value="30S RIBOSOMAL PROTEIN"/>
    <property type="match status" value="1"/>
</dbReference>
<dbReference type="GO" id="GO:0022627">
    <property type="term" value="C:cytosolic small ribosomal subunit"/>
    <property type="evidence" value="ECO:0007669"/>
    <property type="project" value="TreeGrafter"/>
</dbReference>